<evidence type="ECO:0000259" key="8">
    <source>
        <dbReference type="PROSITE" id="PS51294"/>
    </source>
</evidence>
<dbReference type="InParanoid" id="A0A5E4FFK3"/>
<organism evidence="9 10">
    <name type="scientific">Prunus dulcis</name>
    <name type="common">Almond</name>
    <name type="synonym">Amygdalus dulcis</name>
    <dbReference type="NCBI Taxonomy" id="3755"/>
    <lineage>
        <taxon>Eukaryota</taxon>
        <taxon>Viridiplantae</taxon>
        <taxon>Streptophyta</taxon>
        <taxon>Embryophyta</taxon>
        <taxon>Tracheophyta</taxon>
        <taxon>Spermatophyta</taxon>
        <taxon>Magnoliopsida</taxon>
        <taxon>eudicotyledons</taxon>
        <taxon>Gunneridae</taxon>
        <taxon>Pentapetalae</taxon>
        <taxon>rosids</taxon>
        <taxon>fabids</taxon>
        <taxon>Rosales</taxon>
        <taxon>Rosaceae</taxon>
        <taxon>Amygdaloideae</taxon>
        <taxon>Amygdaleae</taxon>
        <taxon>Prunus</taxon>
    </lineage>
</organism>
<dbReference type="PANTHER" id="PTHR21738:SF0">
    <property type="entry name" value="RIBOSOMAL RNA PROCESSING PROTEIN 36 HOMOLOG"/>
    <property type="match status" value="1"/>
</dbReference>
<dbReference type="InterPro" id="IPR032675">
    <property type="entry name" value="LRR_dom_sf"/>
</dbReference>
<feature type="domain" description="Myb-like" evidence="7">
    <location>
        <begin position="763"/>
        <end position="796"/>
    </location>
</feature>
<accession>A0A5E4FFK3</accession>
<dbReference type="Gramene" id="VVA26716">
    <property type="protein sequence ID" value="VVA26716"/>
    <property type="gene ID" value="Prudul26B011051"/>
</dbReference>
<comment type="subcellular location">
    <subcellularLocation>
        <location evidence="1">Nucleus</location>
        <location evidence="1">Nucleolus</location>
    </subcellularLocation>
</comment>
<dbReference type="Pfam" id="PF06102">
    <property type="entry name" value="RRP36"/>
    <property type="match status" value="1"/>
</dbReference>
<evidence type="ECO:0000313" key="10">
    <source>
        <dbReference type="Proteomes" id="UP000327085"/>
    </source>
</evidence>
<feature type="domain" description="HTH myb-type" evidence="8">
    <location>
        <begin position="758"/>
        <end position="796"/>
    </location>
</feature>
<keyword evidence="4" id="KW-0698">rRNA processing</keyword>
<feature type="region of interest" description="Disordered" evidence="6">
    <location>
        <begin position="431"/>
        <end position="465"/>
    </location>
</feature>
<dbReference type="Pfam" id="PF24758">
    <property type="entry name" value="LRR_At5g56370"/>
    <property type="match status" value="1"/>
</dbReference>
<dbReference type="SMART" id="SM00256">
    <property type="entry name" value="FBOX"/>
    <property type="match status" value="1"/>
</dbReference>
<evidence type="ECO:0000256" key="3">
    <source>
        <dbReference type="ARBA" id="ARBA00022517"/>
    </source>
</evidence>
<dbReference type="PROSITE" id="PS50090">
    <property type="entry name" value="MYB_LIKE"/>
    <property type="match status" value="1"/>
</dbReference>
<protein>
    <submittedName>
        <fullName evidence="9">PREDICTED: ribosomal</fullName>
    </submittedName>
</protein>
<evidence type="ECO:0000256" key="4">
    <source>
        <dbReference type="ARBA" id="ARBA00022552"/>
    </source>
</evidence>
<sequence length="825" mass="95386">MAYKGETRSRNKPNTNTRLRKKKFVETKAMASTRPYNYLPGLIIYHILQLLPTKLAAQASFVSKQWAEAWSSIPVFGFKEGDPYNHDGNFRLRMRYQGDAKVLDAWLRSAVERSVKELDISLRNVPTVKPYCLPQTLFDAKLLTTLSLEDVRIEDNADQPISLPSLKSMSYKMVDFEGMALSNLISACPWIEHLSLNLCDLGSWTWKLKISSSSLKSFEIFDCYSRHIEVEAKNLESFKFDSDFELLESMALFDCTNMKCINIFSQHLQHLILYALCQNSVEATINTPNLHSFDFSGYLMANVSMAPLKFLSDATLILLDHIRGPTFSLPLNHFSTLRDYLEHFECSKKLKLYIHDAEGVMFPEDFREAFPSPLPNLKHLNIVMNSAVEGIQSELMESLHWMAPSVENPSIESLSRTNSSNASYVFWASDSDGNQKRRRKKEEREPTSNRRSTRRHRRRTYRHRRRTYRHRHLRFIWLGQTQSYLTQIIKMKKPRGTISTSSKIKFEESESSSSSEDEKEIEQELADVTFGELQKARSNGSHLVHPKPKEEKKGGRANKNRPMEVGCKKPVTRFREIIQGSKKVVRDPRFESLCGTLDVDGFRKRYDFLFANELPAEREELQKQVKKSKDPEVIEELKKRISWIDKQLKSESAKRTEAAILAKHKQKERKAAKQGKQPFFLKKSEIRKKRLIEKYKQLKGSGKLEAFIEKRRRKNAAKDHIYMPYRRPDNTEQQIQPQSSDEGRNLAAAGRTSTSGHTKSCVRGHWRHVEDSKLKELVAQYGPQKWNLIAEHLDGRGTHNIADYNHHSSPNNPSPFHLPNTTPFT</sequence>
<evidence type="ECO:0000256" key="6">
    <source>
        <dbReference type="SAM" id="MobiDB-lite"/>
    </source>
</evidence>
<dbReference type="InterPro" id="IPR009057">
    <property type="entry name" value="Homeodomain-like_sf"/>
</dbReference>
<dbReference type="PROSITE" id="PS51294">
    <property type="entry name" value="HTH_MYB"/>
    <property type="match status" value="1"/>
</dbReference>
<dbReference type="InterPro" id="IPR001810">
    <property type="entry name" value="F-box_dom"/>
</dbReference>
<dbReference type="Pfam" id="PF00249">
    <property type="entry name" value="Myb_DNA-binding"/>
    <property type="match status" value="1"/>
</dbReference>
<dbReference type="EMBL" id="CABIKO010000110">
    <property type="protein sequence ID" value="VVA26716.1"/>
    <property type="molecule type" value="Genomic_DNA"/>
</dbReference>
<dbReference type="GO" id="GO:0030686">
    <property type="term" value="C:90S preribosome"/>
    <property type="evidence" value="ECO:0007669"/>
    <property type="project" value="TreeGrafter"/>
</dbReference>
<dbReference type="Proteomes" id="UP000327085">
    <property type="component" value="Chromosome 8"/>
</dbReference>
<dbReference type="InterPro" id="IPR055411">
    <property type="entry name" value="LRR_FXL15/At3g58940/PEG3-like"/>
</dbReference>
<evidence type="ECO:0000256" key="2">
    <source>
        <dbReference type="ARBA" id="ARBA00009418"/>
    </source>
</evidence>
<feature type="region of interest" description="Disordered" evidence="6">
    <location>
        <begin position="803"/>
        <end position="825"/>
    </location>
</feature>
<feature type="compositionally biased region" description="Basic residues" evidence="6">
    <location>
        <begin position="451"/>
        <end position="465"/>
    </location>
</feature>
<feature type="compositionally biased region" description="Polar residues" evidence="6">
    <location>
        <begin position="731"/>
        <end position="740"/>
    </location>
</feature>
<feature type="region of interest" description="Disordered" evidence="6">
    <location>
        <begin position="726"/>
        <end position="763"/>
    </location>
</feature>
<dbReference type="InterPro" id="IPR001005">
    <property type="entry name" value="SANT/Myb"/>
</dbReference>
<feature type="region of interest" description="Disordered" evidence="6">
    <location>
        <begin position="493"/>
        <end position="521"/>
    </location>
</feature>
<gene>
    <name evidence="9" type="ORF">ALMOND_2B011051</name>
</gene>
<dbReference type="GO" id="GO:0005730">
    <property type="term" value="C:nucleolus"/>
    <property type="evidence" value="ECO:0007669"/>
    <property type="project" value="UniProtKB-SubCell"/>
</dbReference>
<dbReference type="Gene3D" id="1.10.10.60">
    <property type="entry name" value="Homeodomain-like"/>
    <property type="match status" value="1"/>
</dbReference>
<proteinExistence type="inferred from homology"/>
<evidence type="ECO:0000256" key="1">
    <source>
        <dbReference type="ARBA" id="ARBA00004604"/>
    </source>
</evidence>
<dbReference type="SUPFAM" id="SSF81383">
    <property type="entry name" value="F-box domain"/>
    <property type="match status" value="1"/>
</dbReference>
<dbReference type="InterPro" id="IPR036047">
    <property type="entry name" value="F-box-like_dom_sf"/>
</dbReference>
<dbReference type="Gene3D" id="3.80.10.10">
    <property type="entry name" value="Ribonuclease Inhibitor"/>
    <property type="match status" value="1"/>
</dbReference>
<name>A0A5E4FFK3_PRUDU</name>
<keyword evidence="3" id="KW-0690">Ribosome biogenesis</keyword>
<reference evidence="10" key="1">
    <citation type="journal article" date="2020" name="Plant J.">
        <title>Transposons played a major role in the diversification between the closely related almond and peach genomes: results from the almond genome sequence.</title>
        <authorList>
            <person name="Alioto T."/>
            <person name="Alexiou K.G."/>
            <person name="Bardil A."/>
            <person name="Barteri F."/>
            <person name="Castanera R."/>
            <person name="Cruz F."/>
            <person name="Dhingra A."/>
            <person name="Duval H."/>
            <person name="Fernandez I Marti A."/>
            <person name="Frias L."/>
            <person name="Galan B."/>
            <person name="Garcia J.L."/>
            <person name="Howad W."/>
            <person name="Gomez-Garrido J."/>
            <person name="Gut M."/>
            <person name="Julca I."/>
            <person name="Morata J."/>
            <person name="Puigdomenech P."/>
            <person name="Ribeca P."/>
            <person name="Rubio Cabetas M.J."/>
            <person name="Vlasova A."/>
            <person name="Wirthensohn M."/>
            <person name="Garcia-Mas J."/>
            <person name="Gabaldon T."/>
            <person name="Casacuberta J.M."/>
            <person name="Arus P."/>
        </authorList>
    </citation>
    <scope>NUCLEOTIDE SEQUENCE [LARGE SCALE GENOMIC DNA]</scope>
    <source>
        <strain evidence="10">cv. Texas</strain>
    </source>
</reference>
<dbReference type="CDD" id="cd00167">
    <property type="entry name" value="SANT"/>
    <property type="match status" value="1"/>
</dbReference>
<dbReference type="AlphaFoldDB" id="A0A5E4FFK3"/>
<evidence type="ECO:0000259" key="7">
    <source>
        <dbReference type="PROSITE" id="PS50090"/>
    </source>
</evidence>
<dbReference type="InterPro" id="IPR009292">
    <property type="entry name" value="RRP36"/>
</dbReference>
<dbReference type="SUPFAM" id="SSF46689">
    <property type="entry name" value="Homeodomain-like"/>
    <property type="match status" value="1"/>
</dbReference>
<dbReference type="PANTHER" id="PTHR21738">
    <property type="entry name" value="RIBOSOMAL RNA PROCESSING PROTEIN 36 HOMOLOG"/>
    <property type="match status" value="1"/>
</dbReference>
<feature type="region of interest" description="Disordered" evidence="6">
    <location>
        <begin position="536"/>
        <end position="564"/>
    </location>
</feature>
<evidence type="ECO:0000256" key="5">
    <source>
        <dbReference type="ARBA" id="ARBA00023242"/>
    </source>
</evidence>
<dbReference type="SUPFAM" id="SSF52058">
    <property type="entry name" value="L domain-like"/>
    <property type="match status" value="1"/>
</dbReference>
<keyword evidence="5" id="KW-0539">Nucleus</keyword>
<evidence type="ECO:0000313" key="9">
    <source>
        <dbReference type="EMBL" id="VVA26716.1"/>
    </source>
</evidence>
<dbReference type="GO" id="GO:0000462">
    <property type="term" value="P:maturation of SSU-rRNA from tricistronic rRNA transcript (SSU-rRNA, 5.8S rRNA, LSU-rRNA)"/>
    <property type="evidence" value="ECO:0007669"/>
    <property type="project" value="TreeGrafter"/>
</dbReference>
<comment type="similarity">
    <text evidence="2">Belongs to the RRP36 family.</text>
</comment>
<dbReference type="InterPro" id="IPR017930">
    <property type="entry name" value="Myb_dom"/>
</dbReference>